<evidence type="ECO:0000313" key="1">
    <source>
        <dbReference type="EMBL" id="CAD5224614.1"/>
    </source>
</evidence>
<organism evidence="1 2">
    <name type="scientific">Bursaphelenchus okinawaensis</name>
    <dbReference type="NCBI Taxonomy" id="465554"/>
    <lineage>
        <taxon>Eukaryota</taxon>
        <taxon>Metazoa</taxon>
        <taxon>Ecdysozoa</taxon>
        <taxon>Nematoda</taxon>
        <taxon>Chromadorea</taxon>
        <taxon>Rhabditida</taxon>
        <taxon>Tylenchina</taxon>
        <taxon>Tylenchomorpha</taxon>
        <taxon>Aphelenchoidea</taxon>
        <taxon>Aphelenchoididae</taxon>
        <taxon>Bursaphelenchus</taxon>
    </lineage>
</organism>
<keyword evidence="2" id="KW-1185">Reference proteome</keyword>
<protein>
    <submittedName>
        <fullName evidence="1">Uncharacterized protein</fullName>
    </submittedName>
</protein>
<evidence type="ECO:0000313" key="2">
    <source>
        <dbReference type="Proteomes" id="UP000614601"/>
    </source>
</evidence>
<sequence length="163" mass="18774">MEIVSTDPQEGFETRGTEMAAERALLHLLEQNTKNRITRKMNSKARDKRDFIILGKNDSDELQQQRFDHHETSEGLHLAIKSNIGKLQYQSSTLQSKDLMPRQKRISEESSGTMDYNDYGNQPLGINDISSGCEQYYALGRYYPFNIIDLMSKVIFEIPSFDT</sequence>
<dbReference type="AlphaFoldDB" id="A0A811LBS2"/>
<name>A0A811LBS2_9BILA</name>
<accession>A0A811LBS2</accession>
<comment type="caution">
    <text evidence="1">The sequence shown here is derived from an EMBL/GenBank/DDBJ whole genome shotgun (WGS) entry which is preliminary data.</text>
</comment>
<dbReference type="EMBL" id="CAJFDH010000005">
    <property type="protein sequence ID" value="CAD5224614.1"/>
    <property type="molecule type" value="Genomic_DNA"/>
</dbReference>
<reference evidence="1" key="1">
    <citation type="submission" date="2020-09" db="EMBL/GenBank/DDBJ databases">
        <authorList>
            <person name="Kikuchi T."/>
        </authorList>
    </citation>
    <scope>NUCLEOTIDE SEQUENCE</scope>
    <source>
        <strain evidence="1">SH1</strain>
    </source>
</reference>
<dbReference type="Proteomes" id="UP000783686">
    <property type="component" value="Unassembled WGS sequence"/>
</dbReference>
<gene>
    <name evidence="1" type="ORF">BOKJ2_LOCUS11167</name>
</gene>
<dbReference type="EMBL" id="CAJFCW020000005">
    <property type="protein sequence ID" value="CAG9120022.1"/>
    <property type="molecule type" value="Genomic_DNA"/>
</dbReference>
<proteinExistence type="predicted"/>
<dbReference type="Proteomes" id="UP000614601">
    <property type="component" value="Unassembled WGS sequence"/>
</dbReference>